<keyword evidence="2" id="KW-1133">Transmembrane helix</keyword>
<dbReference type="Ensembl" id="ENSGAGT00000007347.1">
    <property type="protein sequence ID" value="ENSGAGP00000006321.1"/>
    <property type="gene ID" value="ENSGAGG00000005094.1"/>
</dbReference>
<comment type="subcellular location">
    <subcellularLocation>
        <location evidence="1">Membrane</location>
        <topology evidence="1">Multi-pass membrane protein</topology>
    </subcellularLocation>
</comment>
<name>A0A452GW70_9SAUR</name>
<dbReference type="Proteomes" id="UP000291020">
    <property type="component" value="Unassembled WGS sequence"/>
</dbReference>
<keyword evidence="2" id="KW-0812">Transmembrane</keyword>
<evidence type="ECO:0000256" key="1">
    <source>
        <dbReference type="ARBA" id="ARBA00004141"/>
    </source>
</evidence>
<organism evidence="3 4">
    <name type="scientific">Gopherus agassizii</name>
    <name type="common">Agassiz's desert tortoise</name>
    <dbReference type="NCBI Taxonomy" id="38772"/>
    <lineage>
        <taxon>Eukaryota</taxon>
        <taxon>Metazoa</taxon>
        <taxon>Chordata</taxon>
        <taxon>Craniata</taxon>
        <taxon>Vertebrata</taxon>
        <taxon>Euteleostomi</taxon>
        <taxon>Archelosauria</taxon>
        <taxon>Testudinata</taxon>
        <taxon>Testudines</taxon>
        <taxon>Cryptodira</taxon>
        <taxon>Durocryptodira</taxon>
        <taxon>Testudinoidea</taxon>
        <taxon>Testudinidae</taxon>
        <taxon>Gopherus</taxon>
    </lineage>
</organism>
<dbReference type="SUPFAM" id="SSF103473">
    <property type="entry name" value="MFS general substrate transporter"/>
    <property type="match status" value="1"/>
</dbReference>
<feature type="transmembrane region" description="Helical" evidence="2">
    <location>
        <begin position="23"/>
        <end position="45"/>
    </location>
</feature>
<reference evidence="3" key="2">
    <citation type="submission" date="2025-08" db="UniProtKB">
        <authorList>
            <consortium name="Ensembl"/>
        </authorList>
    </citation>
    <scope>IDENTIFICATION</scope>
</reference>
<keyword evidence="4" id="KW-1185">Reference proteome</keyword>
<dbReference type="STRING" id="38772.ENSGAGP00000006321"/>
<keyword evidence="2" id="KW-0472">Membrane</keyword>
<sequence>MISQVCYWAGPGLEDLLEQRMGFFQTILVALVFLPLLMVASHNFLQNFTAAVPRHWCYIPVGDNATTEVTGDQLKIYVPMDGNQEPDRCLRFSTPQWQLLAPNGTSTNATEPCLDGWAYDRSVFNSTIITEVQRGYPPSLPPWIMPWAHPAWYLPPTSVPWANPAGIPSHISPMVSHPASAPWAHPARIPLIPAPPISPMGPSSPYPPFLQWCCLPCCRLGRRALLLWSLLQMGVMGTSAAFAPNLAAYCAFRFFSGMSTAGFILNGTSLSEWGAGMGG</sequence>
<protein>
    <recommendedName>
        <fullName evidence="5">Solute carrier family 22 member 23</fullName>
    </recommendedName>
</protein>
<dbReference type="InterPro" id="IPR036259">
    <property type="entry name" value="MFS_trans_sf"/>
</dbReference>
<reference evidence="4" key="1">
    <citation type="journal article" date="2017" name="PLoS ONE">
        <title>The Agassiz's desert tortoise genome provides a resource for the conservation of a threatened species.</title>
        <authorList>
            <person name="Tollis M."/>
            <person name="DeNardo D.F."/>
            <person name="Cornelius J.A."/>
            <person name="Dolby G.A."/>
            <person name="Edwards T."/>
            <person name="Henen B.T."/>
            <person name="Karl A.E."/>
            <person name="Murphy R.W."/>
            <person name="Kusumi K."/>
        </authorList>
    </citation>
    <scope>NUCLEOTIDE SEQUENCE [LARGE SCALE GENOMIC DNA]</scope>
</reference>
<accession>A0A452GW70</accession>
<evidence type="ECO:0008006" key="5">
    <source>
        <dbReference type="Google" id="ProtNLM"/>
    </source>
</evidence>
<evidence type="ECO:0000313" key="4">
    <source>
        <dbReference type="Proteomes" id="UP000291020"/>
    </source>
</evidence>
<proteinExistence type="predicted"/>
<evidence type="ECO:0000313" key="3">
    <source>
        <dbReference type="Ensembl" id="ENSGAGP00000006321.1"/>
    </source>
</evidence>
<dbReference type="Gene3D" id="1.20.1250.20">
    <property type="entry name" value="MFS general substrate transporter like domains"/>
    <property type="match status" value="1"/>
</dbReference>
<dbReference type="GO" id="GO:0016020">
    <property type="term" value="C:membrane"/>
    <property type="evidence" value="ECO:0007669"/>
    <property type="project" value="UniProtKB-SubCell"/>
</dbReference>
<evidence type="ECO:0000256" key="2">
    <source>
        <dbReference type="SAM" id="Phobius"/>
    </source>
</evidence>
<dbReference type="AlphaFoldDB" id="A0A452GW70"/>
<reference evidence="3" key="3">
    <citation type="submission" date="2025-09" db="UniProtKB">
        <authorList>
            <consortium name="Ensembl"/>
        </authorList>
    </citation>
    <scope>IDENTIFICATION</scope>
</reference>